<keyword evidence="6" id="KW-1185">Reference proteome</keyword>
<evidence type="ECO:0000256" key="1">
    <source>
        <dbReference type="ARBA" id="ARBA00004496"/>
    </source>
</evidence>
<feature type="compositionally biased region" description="Polar residues" evidence="3">
    <location>
        <begin position="393"/>
        <end position="422"/>
    </location>
</feature>
<feature type="compositionally biased region" description="Low complexity" evidence="3">
    <location>
        <begin position="26"/>
        <end position="38"/>
    </location>
</feature>
<dbReference type="InterPro" id="IPR001478">
    <property type="entry name" value="PDZ"/>
</dbReference>
<feature type="compositionally biased region" description="Polar residues" evidence="3">
    <location>
        <begin position="1"/>
        <end position="14"/>
    </location>
</feature>
<dbReference type="PANTHER" id="PTHR15963">
    <property type="entry name" value="GENERAL RECEPTOR FOR PHOSPHOINOSITIDES 1-ASSOCIATED SCAFFOLD PROTEIN-RELATED"/>
    <property type="match status" value="1"/>
</dbReference>
<feature type="region of interest" description="Disordered" evidence="3">
    <location>
        <begin position="366"/>
        <end position="422"/>
    </location>
</feature>
<dbReference type="Pfam" id="PF00595">
    <property type="entry name" value="PDZ"/>
    <property type="match status" value="1"/>
</dbReference>
<gene>
    <name evidence="5" type="ORF">ACAOBT_LOCUS18837</name>
</gene>
<feature type="domain" description="PDZ" evidence="4">
    <location>
        <begin position="62"/>
        <end position="150"/>
    </location>
</feature>
<evidence type="ECO:0000313" key="6">
    <source>
        <dbReference type="Proteomes" id="UP001152888"/>
    </source>
</evidence>
<dbReference type="InterPro" id="IPR036034">
    <property type="entry name" value="PDZ_sf"/>
</dbReference>
<evidence type="ECO:0000256" key="3">
    <source>
        <dbReference type="SAM" id="MobiDB-lite"/>
    </source>
</evidence>
<dbReference type="PANTHER" id="PTHR15963:SF5">
    <property type="entry name" value="SHORT SPINDLE 6, ISOFORM A"/>
    <property type="match status" value="1"/>
</dbReference>
<dbReference type="Proteomes" id="UP001152888">
    <property type="component" value="Unassembled WGS sequence"/>
</dbReference>
<dbReference type="Gene3D" id="2.30.42.10">
    <property type="match status" value="1"/>
</dbReference>
<organism evidence="5 6">
    <name type="scientific">Acanthoscelides obtectus</name>
    <name type="common">Bean weevil</name>
    <name type="synonym">Bruchus obtectus</name>
    <dbReference type="NCBI Taxonomy" id="200917"/>
    <lineage>
        <taxon>Eukaryota</taxon>
        <taxon>Metazoa</taxon>
        <taxon>Ecdysozoa</taxon>
        <taxon>Arthropoda</taxon>
        <taxon>Hexapoda</taxon>
        <taxon>Insecta</taxon>
        <taxon>Pterygota</taxon>
        <taxon>Neoptera</taxon>
        <taxon>Endopterygota</taxon>
        <taxon>Coleoptera</taxon>
        <taxon>Polyphaga</taxon>
        <taxon>Cucujiformia</taxon>
        <taxon>Chrysomeloidea</taxon>
        <taxon>Chrysomelidae</taxon>
        <taxon>Bruchinae</taxon>
        <taxon>Bruchini</taxon>
        <taxon>Acanthoscelides</taxon>
    </lineage>
</organism>
<dbReference type="SMART" id="SM00228">
    <property type="entry name" value="PDZ"/>
    <property type="match status" value="1"/>
</dbReference>
<dbReference type="PROSITE" id="PS50106">
    <property type="entry name" value="PDZ"/>
    <property type="match status" value="1"/>
</dbReference>
<feature type="compositionally biased region" description="Polar residues" evidence="3">
    <location>
        <begin position="308"/>
        <end position="319"/>
    </location>
</feature>
<sequence>MRRNAHSQSSNLQLADQGDDQDCINASSGASAIASSPSQILDRVQSDRVTVTKPEEDRRRRTIIVEKKNDSFGFTLQSYGIHYKREKEIEMITYVDSVDYDGPAYKAGMREGDVILSINGTDMERADHKTLVNYIKNCESRMRMVVLFEDCVRKVELHMKYIQLQRLLQAKMDELDRLCIRERNLLEGKWKTHSLPARKKASSSISAASGGEVMGSGGGATTPTQPPYGTYCRPTVSTEDVAKVARQHETKHVQQPPLVFAYQYMDTHYRYMIHPVSSSSGEYLLSFEPPRYKEQGHTSKPPTEKQSRGNQTTRNTTTSEKPKKTHGPYYNYAGQLCNPCLQVSNNGDNTSLDAYDLASPCCDPRCVPSSRRRSRSHKDPNKKRDSKTEETQTDPQQTRNRNTSHSQQNTAQHSSQRETVQSYSAPRRYFQIGAGLVSQCSLHSCTSSEISNVVPTTMGESSVNSYTTSLSTDTLYWDGSCDNSRQLSLKSNKHDQHQHHQRYSSTSSSQHQDQPIYVQYGQVKPKSWDNLTTKAIGGYGFGYGYLDTTAKKTKSQGTQYVRSDSKPSGGGSSSGSSTQTHYTQHVHRRYFQPTKSTESLLSVPKYSSEALSDSSLSCECLESASPGPETSEKRFFRQTIMSPTDANPGYYTGTRRTSRSEYGKGVVSTSSEATRL</sequence>
<feature type="region of interest" description="Disordered" evidence="3">
    <location>
        <begin position="490"/>
        <end position="513"/>
    </location>
</feature>
<evidence type="ECO:0000259" key="4">
    <source>
        <dbReference type="PROSITE" id="PS50106"/>
    </source>
</evidence>
<comment type="subcellular location">
    <subcellularLocation>
        <location evidence="1">Cytoplasm</location>
    </subcellularLocation>
</comment>
<dbReference type="EMBL" id="CAKOFQ010007056">
    <property type="protein sequence ID" value="CAH1989090.1"/>
    <property type="molecule type" value="Genomic_DNA"/>
</dbReference>
<dbReference type="InterPro" id="IPR052122">
    <property type="entry name" value="Intracell_Traff_Signaling_Reg"/>
</dbReference>
<feature type="compositionally biased region" description="Basic and acidic residues" evidence="3">
    <location>
        <begin position="377"/>
        <end position="390"/>
    </location>
</feature>
<feature type="region of interest" description="Disordered" evidence="3">
    <location>
        <begin position="292"/>
        <end position="327"/>
    </location>
</feature>
<accession>A0A9P0L436</accession>
<feature type="compositionally biased region" description="Low complexity" evidence="3">
    <location>
        <begin position="202"/>
        <end position="211"/>
    </location>
</feature>
<dbReference type="AlphaFoldDB" id="A0A9P0L436"/>
<evidence type="ECO:0000313" key="5">
    <source>
        <dbReference type="EMBL" id="CAH1989090.1"/>
    </source>
</evidence>
<evidence type="ECO:0000256" key="2">
    <source>
        <dbReference type="ARBA" id="ARBA00022490"/>
    </source>
</evidence>
<name>A0A9P0L436_ACAOB</name>
<feature type="compositionally biased region" description="Basic and acidic residues" evidence="3">
    <location>
        <begin position="292"/>
        <end position="307"/>
    </location>
</feature>
<feature type="region of interest" description="Disordered" evidence="3">
    <location>
        <begin position="201"/>
        <end position="228"/>
    </location>
</feature>
<dbReference type="OrthoDB" id="10041077at2759"/>
<feature type="compositionally biased region" description="Polar residues" evidence="3">
    <location>
        <begin position="503"/>
        <end position="513"/>
    </location>
</feature>
<dbReference type="GO" id="GO:0005737">
    <property type="term" value="C:cytoplasm"/>
    <property type="evidence" value="ECO:0007669"/>
    <property type="project" value="UniProtKB-SubCell"/>
</dbReference>
<reference evidence="5" key="1">
    <citation type="submission" date="2022-03" db="EMBL/GenBank/DDBJ databases">
        <authorList>
            <person name="Sayadi A."/>
        </authorList>
    </citation>
    <scope>NUCLEOTIDE SEQUENCE</scope>
</reference>
<comment type="caution">
    <text evidence="5">The sequence shown here is derived from an EMBL/GenBank/DDBJ whole genome shotgun (WGS) entry which is preliminary data.</text>
</comment>
<feature type="region of interest" description="Disordered" evidence="3">
    <location>
        <begin position="1"/>
        <end position="39"/>
    </location>
</feature>
<proteinExistence type="predicted"/>
<feature type="region of interest" description="Disordered" evidence="3">
    <location>
        <begin position="556"/>
        <end position="584"/>
    </location>
</feature>
<feature type="compositionally biased region" description="Polar residues" evidence="3">
    <location>
        <begin position="667"/>
        <end position="676"/>
    </location>
</feature>
<feature type="region of interest" description="Disordered" evidence="3">
    <location>
        <begin position="621"/>
        <end position="676"/>
    </location>
</feature>
<keyword evidence="2" id="KW-0963">Cytoplasm</keyword>
<dbReference type="SUPFAM" id="SSF50156">
    <property type="entry name" value="PDZ domain-like"/>
    <property type="match status" value="1"/>
</dbReference>
<dbReference type="CDD" id="cd06713">
    <property type="entry name" value="PDZ_tamalin_CYTIP-like"/>
    <property type="match status" value="1"/>
</dbReference>
<protein>
    <recommendedName>
        <fullName evidence="4">PDZ domain-containing protein</fullName>
    </recommendedName>
</protein>